<dbReference type="AlphaFoldDB" id="A0AAV4YBY0"/>
<organism evidence="1 2">
    <name type="scientific">Caerostris extrusa</name>
    <name type="common">Bark spider</name>
    <name type="synonym">Caerostris bankana</name>
    <dbReference type="NCBI Taxonomy" id="172846"/>
    <lineage>
        <taxon>Eukaryota</taxon>
        <taxon>Metazoa</taxon>
        <taxon>Ecdysozoa</taxon>
        <taxon>Arthropoda</taxon>
        <taxon>Chelicerata</taxon>
        <taxon>Arachnida</taxon>
        <taxon>Araneae</taxon>
        <taxon>Araneomorphae</taxon>
        <taxon>Entelegynae</taxon>
        <taxon>Araneoidea</taxon>
        <taxon>Araneidae</taxon>
        <taxon>Caerostris</taxon>
    </lineage>
</organism>
<comment type="caution">
    <text evidence="1">The sequence shown here is derived from an EMBL/GenBank/DDBJ whole genome shotgun (WGS) entry which is preliminary data.</text>
</comment>
<keyword evidence="2" id="KW-1185">Reference proteome</keyword>
<accession>A0AAV4YBY0</accession>
<dbReference type="Proteomes" id="UP001054945">
    <property type="component" value="Unassembled WGS sequence"/>
</dbReference>
<proteinExistence type="predicted"/>
<dbReference type="EMBL" id="BPLR01001613">
    <property type="protein sequence ID" value="GIZ03501.1"/>
    <property type="molecule type" value="Genomic_DNA"/>
</dbReference>
<evidence type="ECO:0000313" key="1">
    <source>
        <dbReference type="EMBL" id="GIZ03501.1"/>
    </source>
</evidence>
<evidence type="ECO:0000313" key="2">
    <source>
        <dbReference type="Proteomes" id="UP001054945"/>
    </source>
</evidence>
<protein>
    <submittedName>
        <fullName evidence="1">Uncharacterized protein</fullName>
    </submittedName>
</protein>
<reference evidence="1 2" key="1">
    <citation type="submission" date="2021-06" db="EMBL/GenBank/DDBJ databases">
        <title>Caerostris extrusa draft genome.</title>
        <authorList>
            <person name="Kono N."/>
            <person name="Arakawa K."/>
        </authorList>
    </citation>
    <scope>NUCLEOTIDE SEQUENCE [LARGE SCALE GENOMIC DNA]</scope>
</reference>
<gene>
    <name evidence="1" type="ORF">CEXT_126771</name>
</gene>
<sequence length="81" mass="9161">MHYAVGRGWLRPLEDRFDFTPARVFGCEKLTMDTEDPLSIPRQELATARECAPAATAAPALANRRARRCRGDRSVICRSER</sequence>
<name>A0AAV4YBY0_CAEEX</name>